<name>W9GEP1_9MICO</name>
<dbReference type="InterPro" id="IPR025736">
    <property type="entry name" value="PucR_C-HTH_dom"/>
</dbReference>
<sequence length="414" mass="44636">MSEQRRTSPTPATARAVDRSTSVLASAATRRMEEHSWYRRLTAEERSWVGLVVEAGISAFITWFRNHGDVAPSADLIFGNAPQELTRSVSLRQTIDLIRTVVDVVESHVDELAEPGDEALLRESVLLFSREIAFEAAEIYAGAAEARGAWDARLEALVVDAVLRGEADASMQSRASALGWGSVAHVTFVVGPAPVSDTGPAAAVDTLRRAVRREGLEALAIIQRNQLIVILGGTDRPVPTVTSVGDHFGGGHIVIGPTVPHLFAAGRSARAALSGLSAARAWPAAPRIVEADALLPERALAGDQRARRTLVDRVHRPLLQDSQGTLLRTVEAYLEQGGSLEATARTLFVHPNTVRYRLGRISELIGYDLAAPREAWSVRIALALGNLALPEGSTARLVRPRPLEEPSKAQVTNW</sequence>
<organism evidence="5 6">
    <name type="scientific">Intrasporangium chromatireducens Q5-1</name>
    <dbReference type="NCBI Taxonomy" id="584657"/>
    <lineage>
        <taxon>Bacteria</taxon>
        <taxon>Bacillati</taxon>
        <taxon>Actinomycetota</taxon>
        <taxon>Actinomycetes</taxon>
        <taxon>Micrococcales</taxon>
        <taxon>Intrasporangiaceae</taxon>
        <taxon>Intrasporangium</taxon>
    </lineage>
</organism>
<dbReference type="InterPro" id="IPR042070">
    <property type="entry name" value="PucR_C-HTH_sf"/>
</dbReference>
<feature type="domain" description="CdaR GGDEF-like" evidence="4">
    <location>
        <begin position="165"/>
        <end position="277"/>
    </location>
</feature>
<evidence type="ECO:0000256" key="2">
    <source>
        <dbReference type="SAM" id="MobiDB-lite"/>
    </source>
</evidence>
<evidence type="ECO:0000259" key="3">
    <source>
        <dbReference type="Pfam" id="PF13556"/>
    </source>
</evidence>
<dbReference type="Proteomes" id="UP000019494">
    <property type="component" value="Unassembled WGS sequence"/>
</dbReference>
<dbReference type="Pfam" id="PF17853">
    <property type="entry name" value="GGDEF_2"/>
    <property type="match status" value="1"/>
</dbReference>
<comment type="similarity">
    <text evidence="1">Belongs to the CdaR family.</text>
</comment>
<protein>
    <submittedName>
        <fullName evidence="5">PucR family transcriptional regulator</fullName>
    </submittedName>
</protein>
<dbReference type="PANTHER" id="PTHR33744">
    <property type="entry name" value="CARBOHYDRATE DIACID REGULATOR"/>
    <property type="match status" value="1"/>
</dbReference>
<evidence type="ECO:0000259" key="4">
    <source>
        <dbReference type="Pfam" id="PF17853"/>
    </source>
</evidence>
<evidence type="ECO:0000313" key="5">
    <source>
        <dbReference type="EMBL" id="EWT04495.1"/>
    </source>
</evidence>
<dbReference type="InterPro" id="IPR041522">
    <property type="entry name" value="CdaR_GGDEF"/>
</dbReference>
<dbReference type="Gene3D" id="1.10.10.2840">
    <property type="entry name" value="PucR C-terminal helix-turn-helix domain"/>
    <property type="match status" value="1"/>
</dbReference>
<dbReference type="AlphaFoldDB" id="W9GEP1"/>
<evidence type="ECO:0000256" key="1">
    <source>
        <dbReference type="ARBA" id="ARBA00006754"/>
    </source>
</evidence>
<feature type="region of interest" description="Disordered" evidence="2">
    <location>
        <begin position="1"/>
        <end position="20"/>
    </location>
</feature>
<gene>
    <name evidence="5" type="ORF">N864_12330</name>
</gene>
<dbReference type="PATRIC" id="fig|584657.3.peg.3622"/>
<dbReference type="EMBL" id="AWQS01000234">
    <property type="protein sequence ID" value="EWT04495.1"/>
    <property type="molecule type" value="Genomic_DNA"/>
</dbReference>
<comment type="caution">
    <text evidence="5">The sequence shown here is derived from an EMBL/GenBank/DDBJ whole genome shotgun (WGS) entry which is preliminary data.</text>
</comment>
<dbReference type="PANTHER" id="PTHR33744:SF7">
    <property type="entry name" value="PUCR FAMILY TRANSCRIPTIONAL REGULATOR"/>
    <property type="match status" value="1"/>
</dbReference>
<dbReference type="RefSeq" id="WP_034720482.1">
    <property type="nucleotide sequence ID" value="NZ_AWQS01000234.1"/>
</dbReference>
<dbReference type="Pfam" id="PF13556">
    <property type="entry name" value="HTH_30"/>
    <property type="match status" value="1"/>
</dbReference>
<evidence type="ECO:0000313" key="6">
    <source>
        <dbReference type="Proteomes" id="UP000019494"/>
    </source>
</evidence>
<keyword evidence="6" id="KW-1185">Reference proteome</keyword>
<dbReference type="InterPro" id="IPR051448">
    <property type="entry name" value="CdaR-like_regulators"/>
</dbReference>
<accession>W9GEP1</accession>
<reference evidence="6" key="1">
    <citation type="submission" date="2013-08" db="EMBL/GenBank/DDBJ databases">
        <title>Intrasporangium oryzae NRRL B-24470.</title>
        <authorList>
            <person name="Liu H."/>
            <person name="Wang G."/>
        </authorList>
    </citation>
    <scope>NUCLEOTIDE SEQUENCE [LARGE SCALE GENOMIC DNA]</scope>
    <source>
        <strain evidence="6">Q5-1</strain>
    </source>
</reference>
<feature type="domain" description="PucR C-terminal helix-turn-helix" evidence="3">
    <location>
        <begin position="326"/>
        <end position="383"/>
    </location>
</feature>
<proteinExistence type="inferred from homology"/>